<dbReference type="PRINTS" id="PR00477">
    <property type="entry name" value="PHGLYCKINASE"/>
</dbReference>
<evidence type="ECO:0000256" key="9">
    <source>
        <dbReference type="ARBA" id="ARBA00022840"/>
    </source>
</evidence>
<sequence>MFSTNLLSKKSVDDIWPVTGKRVLIRVDFNVSMNHDTIINDYHIRTAVPTIRRIIDQGGICILMSHLGRPKGVDSERADAAHKKRQISQYFQEHRGKTSFFAGLTADDKATILSWSTRRDRLTDHTTSRTSLFAKLSEEEKKELLFRFLNENKDRMFPQLSCSAGYEQEFSLQIAAQRLAELLGQHVYFTHDCLHAKHEVQNLRCGEVMLLENLRFYTNETSPDKAKRMRMATVLASYGHVYINDAFGSSSKEAASVTEIAKLMGHGAAGYLMEREISYFSKLLNSPPRPLVAIIGGAKLRDKIHVLENLLNRIDKLIIGGGMSFPFLKATGHSIGNTSCDEELVGIALEILKTAAGRKVEVYLPIDHVCNRFKDSPEKPVVTAGPDVPDGFVALDIGPKSIQLFSSSIALCKSAVWNGPVGVFEIPAYSKGTFGIAKAMADSTQRRGLLSIIGGGDSASAAELSGEAPRMSHVSTGGMASLELLEGKTLPGIAALDDKE</sequence>
<dbReference type="AlphaFoldDB" id="S9UIJ5"/>
<dbReference type="GO" id="GO:0043531">
    <property type="term" value="F:ADP binding"/>
    <property type="evidence" value="ECO:0007669"/>
    <property type="project" value="TreeGrafter"/>
</dbReference>
<keyword evidence="14" id="KW-1185">Reference proteome</keyword>
<comment type="cofactor">
    <cofactor evidence="2">
        <name>Mg(2+)</name>
        <dbReference type="ChEBI" id="CHEBI:18420"/>
    </cofactor>
</comment>
<keyword evidence="9" id="KW-0067">ATP-binding</keyword>
<dbReference type="GO" id="GO:0006096">
    <property type="term" value="P:glycolytic process"/>
    <property type="evidence" value="ECO:0007669"/>
    <property type="project" value="UniProtKB-UniPathway"/>
</dbReference>
<comment type="caution">
    <text evidence="13">The sequence shown here is derived from an EMBL/GenBank/DDBJ whole genome shotgun (WGS) entry which is preliminary data.</text>
</comment>
<dbReference type="HAMAP" id="MF_00145">
    <property type="entry name" value="Phosphoglyc_kinase"/>
    <property type="match status" value="1"/>
</dbReference>
<dbReference type="Gene3D" id="3.40.50.1260">
    <property type="entry name" value="Phosphoglycerate kinase, N-terminal domain"/>
    <property type="match status" value="3"/>
</dbReference>
<dbReference type="UniPathway" id="UPA00109">
    <property type="reaction ID" value="UER00185"/>
</dbReference>
<evidence type="ECO:0000256" key="12">
    <source>
        <dbReference type="RuleBase" id="RU000696"/>
    </source>
</evidence>
<dbReference type="Pfam" id="PF00162">
    <property type="entry name" value="PGK"/>
    <property type="match status" value="2"/>
</dbReference>
<gene>
    <name evidence="13" type="ORF">STCU_04883</name>
</gene>
<evidence type="ECO:0000256" key="4">
    <source>
        <dbReference type="ARBA" id="ARBA00011245"/>
    </source>
</evidence>
<comment type="pathway">
    <text evidence="11">Carbohydrate degradation; glycolysis; pyruvate from D-glyceraldehyde 3-phosphate: step 2/5.</text>
</comment>
<dbReference type="GO" id="GO:0004618">
    <property type="term" value="F:phosphoglycerate kinase activity"/>
    <property type="evidence" value="ECO:0007669"/>
    <property type="project" value="UniProtKB-EC"/>
</dbReference>
<dbReference type="OrthoDB" id="240349at2759"/>
<evidence type="ECO:0000256" key="6">
    <source>
        <dbReference type="ARBA" id="ARBA00022679"/>
    </source>
</evidence>
<dbReference type="InterPro" id="IPR036043">
    <property type="entry name" value="Phosphoglycerate_kinase_sf"/>
</dbReference>
<comment type="similarity">
    <text evidence="3 11">Belongs to the phosphoglycerate kinase family.</text>
</comment>
<dbReference type="InterPro" id="IPR001576">
    <property type="entry name" value="Phosphoglycerate_kinase"/>
</dbReference>
<evidence type="ECO:0000256" key="3">
    <source>
        <dbReference type="ARBA" id="ARBA00008982"/>
    </source>
</evidence>
<keyword evidence="10" id="KW-0460">Magnesium</keyword>
<dbReference type="PANTHER" id="PTHR11406:SF23">
    <property type="entry name" value="PHOSPHOGLYCERATE KINASE 1, CHLOROPLASTIC-RELATED"/>
    <property type="match status" value="1"/>
</dbReference>
<name>S9UIJ5_9TRYP</name>
<evidence type="ECO:0000256" key="8">
    <source>
        <dbReference type="ARBA" id="ARBA00022777"/>
    </source>
</evidence>
<organism evidence="13 14">
    <name type="scientific">Strigomonas culicis</name>
    <dbReference type="NCBI Taxonomy" id="28005"/>
    <lineage>
        <taxon>Eukaryota</taxon>
        <taxon>Discoba</taxon>
        <taxon>Euglenozoa</taxon>
        <taxon>Kinetoplastea</taxon>
        <taxon>Metakinetoplastina</taxon>
        <taxon>Trypanosomatida</taxon>
        <taxon>Trypanosomatidae</taxon>
        <taxon>Strigomonadinae</taxon>
        <taxon>Strigomonas</taxon>
    </lineage>
</organism>
<accession>S9UIJ5</accession>
<evidence type="ECO:0000256" key="10">
    <source>
        <dbReference type="ARBA" id="ARBA00022842"/>
    </source>
</evidence>
<protein>
    <recommendedName>
        <fullName evidence="5 11">Phosphoglycerate kinase</fullName>
        <ecNumber evidence="5 11">2.7.2.3</ecNumber>
    </recommendedName>
</protein>
<dbReference type="PANTHER" id="PTHR11406">
    <property type="entry name" value="PHOSPHOGLYCERATE KINASE"/>
    <property type="match status" value="1"/>
</dbReference>
<evidence type="ECO:0000313" key="13">
    <source>
        <dbReference type="EMBL" id="EPY28783.1"/>
    </source>
</evidence>
<proteinExistence type="inferred from homology"/>
<evidence type="ECO:0000256" key="5">
    <source>
        <dbReference type="ARBA" id="ARBA00013061"/>
    </source>
</evidence>
<evidence type="ECO:0000256" key="1">
    <source>
        <dbReference type="ARBA" id="ARBA00000642"/>
    </source>
</evidence>
<dbReference type="SUPFAM" id="SSF53748">
    <property type="entry name" value="Phosphoglycerate kinase"/>
    <property type="match status" value="1"/>
</dbReference>
<comment type="subunit">
    <text evidence="4 12">Monomer.</text>
</comment>
<evidence type="ECO:0000313" key="14">
    <source>
        <dbReference type="Proteomes" id="UP000015354"/>
    </source>
</evidence>
<reference evidence="13 14" key="1">
    <citation type="journal article" date="2013" name="PLoS ONE">
        <title>Predicting the Proteins of Angomonas deanei, Strigomonas culicis and Their Respective Endosymbionts Reveals New Aspects of the Trypanosomatidae Family.</title>
        <authorList>
            <person name="Motta M.C."/>
            <person name="Martins A.C."/>
            <person name="de Souza S.S."/>
            <person name="Catta-Preta C.M."/>
            <person name="Silva R."/>
            <person name="Klein C.C."/>
            <person name="de Almeida L.G."/>
            <person name="de Lima Cunha O."/>
            <person name="Ciapina L.P."/>
            <person name="Brocchi M."/>
            <person name="Colabardini A.C."/>
            <person name="de Araujo Lima B."/>
            <person name="Machado C.R."/>
            <person name="de Almeida Soares C.M."/>
            <person name="Probst C.M."/>
            <person name="de Menezes C.B."/>
            <person name="Thompson C.E."/>
            <person name="Bartholomeu D.C."/>
            <person name="Gradia D.F."/>
            <person name="Pavoni D.P."/>
            <person name="Grisard E.C."/>
            <person name="Fantinatti-Garboggini F."/>
            <person name="Marchini F.K."/>
            <person name="Rodrigues-Luiz G.F."/>
            <person name="Wagner G."/>
            <person name="Goldman G.H."/>
            <person name="Fietto J.L."/>
            <person name="Elias M.C."/>
            <person name="Goldman M.H."/>
            <person name="Sagot M.F."/>
            <person name="Pereira M."/>
            <person name="Stoco P.H."/>
            <person name="de Mendonca-Neto R.P."/>
            <person name="Teixeira S.M."/>
            <person name="Maciel T.E."/>
            <person name="de Oliveira Mendes T.A."/>
            <person name="Urmenyi T.P."/>
            <person name="de Souza W."/>
            <person name="Schenkman S."/>
            <person name="de Vasconcelos A.T."/>
        </authorList>
    </citation>
    <scope>NUCLEOTIDE SEQUENCE [LARGE SCALE GENOMIC DNA]</scope>
</reference>
<dbReference type="GO" id="GO:0006094">
    <property type="term" value="P:gluconeogenesis"/>
    <property type="evidence" value="ECO:0007669"/>
    <property type="project" value="TreeGrafter"/>
</dbReference>
<dbReference type="GO" id="GO:0005524">
    <property type="term" value="F:ATP binding"/>
    <property type="evidence" value="ECO:0007669"/>
    <property type="project" value="UniProtKB-KW"/>
</dbReference>
<dbReference type="Proteomes" id="UP000015354">
    <property type="component" value="Unassembled WGS sequence"/>
</dbReference>
<keyword evidence="8 11" id="KW-0418">Kinase</keyword>
<evidence type="ECO:0000256" key="2">
    <source>
        <dbReference type="ARBA" id="ARBA00001946"/>
    </source>
</evidence>
<dbReference type="EMBL" id="ATMH01004883">
    <property type="protein sequence ID" value="EPY28783.1"/>
    <property type="molecule type" value="Genomic_DNA"/>
</dbReference>
<dbReference type="InterPro" id="IPR015824">
    <property type="entry name" value="Phosphoglycerate_kinase_N"/>
</dbReference>
<dbReference type="FunFam" id="3.40.50.1260:FF:000003">
    <property type="entry name" value="Phosphoglycerate kinase"/>
    <property type="match status" value="1"/>
</dbReference>
<comment type="catalytic activity">
    <reaction evidence="1 11">
        <text>(2R)-3-phosphoglycerate + ATP = (2R)-3-phospho-glyceroyl phosphate + ADP</text>
        <dbReference type="Rhea" id="RHEA:14801"/>
        <dbReference type="ChEBI" id="CHEBI:30616"/>
        <dbReference type="ChEBI" id="CHEBI:57604"/>
        <dbReference type="ChEBI" id="CHEBI:58272"/>
        <dbReference type="ChEBI" id="CHEBI:456216"/>
        <dbReference type="EC" id="2.7.2.3"/>
    </reaction>
</comment>
<keyword evidence="7" id="KW-0547">Nucleotide-binding</keyword>
<keyword evidence="6 11" id="KW-0808">Transferase</keyword>
<dbReference type="EC" id="2.7.2.3" evidence="5 11"/>
<evidence type="ECO:0000256" key="11">
    <source>
        <dbReference type="RuleBase" id="RU000532"/>
    </source>
</evidence>
<evidence type="ECO:0000256" key="7">
    <source>
        <dbReference type="ARBA" id="ARBA00022741"/>
    </source>
</evidence>
<dbReference type="GO" id="GO:0005829">
    <property type="term" value="C:cytosol"/>
    <property type="evidence" value="ECO:0007669"/>
    <property type="project" value="TreeGrafter"/>
</dbReference>